<dbReference type="Proteomes" id="UP000515663">
    <property type="component" value="Chromosome"/>
</dbReference>
<accession>A0A7D7LSA4</accession>
<keyword evidence="2" id="KW-0812">Transmembrane</keyword>
<protein>
    <recommendedName>
        <fullName evidence="3">DUF6286 domain-containing protein</fullName>
    </recommendedName>
</protein>
<organism evidence="4 5">
    <name type="scientific">Gordonia jinghuaiqii</name>
    <dbReference type="NCBI Taxonomy" id="2758710"/>
    <lineage>
        <taxon>Bacteria</taxon>
        <taxon>Bacillati</taxon>
        <taxon>Actinomycetota</taxon>
        <taxon>Actinomycetes</taxon>
        <taxon>Mycobacteriales</taxon>
        <taxon>Gordoniaceae</taxon>
        <taxon>Gordonia</taxon>
    </lineage>
</organism>
<dbReference type="RefSeq" id="WP_219849449.1">
    <property type="nucleotide sequence ID" value="NZ_CP059491.1"/>
</dbReference>
<evidence type="ECO:0000256" key="1">
    <source>
        <dbReference type="SAM" id="MobiDB-lite"/>
    </source>
</evidence>
<evidence type="ECO:0000313" key="5">
    <source>
        <dbReference type="Proteomes" id="UP000515663"/>
    </source>
</evidence>
<keyword evidence="2" id="KW-1133">Transmembrane helix</keyword>
<dbReference type="InterPro" id="IPR046253">
    <property type="entry name" value="DUF6286"/>
</dbReference>
<dbReference type="EMBL" id="CP059491">
    <property type="protein sequence ID" value="QMT00241.1"/>
    <property type="molecule type" value="Genomic_DNA"/>
</dbReference>
<evidence type="ECO:0000256" key="2">
    <source>
        <dbReference type="SAM" id="Phobius"/>
    </source>
</evidence>
<feature type="transmembrane region" description="Helical" evidence="2">
    <location>
        <begin position="34"/>
        <end position="53"/>
    </location>
</feature>
<name>A0A7D7LSA4_9ACTN</name>
<gene>
    <name evidence="4" type="ORF">H1R19_15065</name>
</gene>
<keyword evidence="5" id="KW-1185">Reference proteome</keyword>
<evidence type="ECO:0000259" key="3">
    <source>
        <dbReference type="Pfam" id="PF19803"/>
    </source>
</evidence>
<dbReference type="AlphaFoldDB" id="A0A7D7LSA4"/>
<feature type="domain" description="DUF6286" evidence="3">
    <location>
        <begin position="94"/>
        <end position="178"/>
    </location>
</feature>
<dbReference type="KEGG" id="gji:H1R19_15065"/>
<dbReference type="Pfam" id="PF19803">
    <property type="entry name" value="DUF6286"/>
    <property type="match status" value="1"/>
</dbReference>
<feature type="region of interest" description="Disordered" evidence="1">
    <location>
        <begin position="1"/>
        <end position="24"/>
    </location>
</feature>
<proteinExistence type="predicted"/>
<sequence length="198" mass="21802">MTRSASDEQTAQRPATTATPPSDRVFTPSGLPGAAIAGAVLGIAMIALGVTAIRDIAVRAEWLDGREWSVTVAEWIRDLQWQGWMWPAAIGLVLVGLILLWVAVKPRQPTHLRMTQPEMWTRPGDVARRCSAAVSDLPGVYEVDTIVTRRKVKSTVLGRTSVTERDLITQTLSDVVSVLESPPRAVVRLRFRDGRARR</sequence>
<evidence type="ECO:0000313" key="4">
    <source>
        <dbReference type="EMBL" id="QMT00241.1"/>
    </source>
</evidence>
<keyword evidence="2" id="KW-0472">Membrane</keyword>
<reference evidence="5" key="1">
    <citation type="submission" date="2020-07" db="EMBL/GenBank/DDBJ databases">
        <title>novel species isolated from the respiratory tract of Marmot.</title>
        <authorList>
            <person name="Zhang G."/>
        </authorList>
    </citation>
    <scope>NUCLEOTIDE SEQUENCE [LARGE SCALE GENOMIC DNA]</scope>
    <source>
        <strain evidence="5">686</strain>
    </source>
</reference>
<feature type="transmembrane region" description="Helical" evidence="2">
    <location>
        <begin position="84"/>
        <end position="104"/>
    </location>
</feature>
<feature type="compositionally biased region" description="Low complexity" evidence="1">
    <location>
        <begin position="9"/>
        <end position="21"/>
    </location>
</feature>